<feature type="domain" description="Reelin" evidence="10">
    <location>
        <begin position="73"/>
        <end position="186"/>
    </location>
</feature>
<dbReference type="GO" id="GO:0045087">
    <property type="term" value="P:innate immune response"/>
    <property type="evidence" value="ECO:0007669"/>
    <property type="project" value="UniProtKB-KW"/>
</dbReference>
<evidence type="ECO:0000256" key="1">
    <source>
        <dbReference type="ARBA" id="ARBA00004613"/>
    </source>
</evidence>
<keyword evidence="12" id="KW-1185">Reference proteome</keyword>
<protein>
    <recommendedName>
        <fullName evidence="10">Reelin domain-containing protein</fullName>
    </recommendedName>
</protein>
<evidence type="ECO:0000256" key="6">
    <source>
        <dbReference type="ARBA" id="ARBA00022729"/>
    </source>
</evidence>
<evidence type="ECO:0000256" key="3">
    <source>
        <dbReference type="ARBA" id="ARBA00022525"/>
    </source>
</evidence>
<evidence type="ECO:0000259" key="10">
    <source>
        <dbReference type="Pfam" id="PF02014"/>
    </source>
</evidence>
<evidence type="ECO:0000256" key="5">
    <source>
        <dbReference type="ARBA" id="ARBA00022588"/>
    </source>
</evidence>
<dbReference type="InterPro" id="IPR042307">
    <property type="entry name" value="Reeler_sf"/>
</dbReference>
<keyword evidence="8" id="KW-0044">Antibiotic</keyword>
<sequence length="406" mass="45411">MSRVEARDIHGGAQQEIRQVHKRQARHAPLNARRILHVLGAPRMPTQAPCLLVLIFLVTEVRGYSTGAPSDGCWSERPFHDDNLPSHTCAPYVIDLEKDDPQDAYTARDIIKVRIRSVDGTPFRGYLLKVTGSSGVAHGRWAAHKTNQKHLSTCGVTHANATDQTEVTVLWQAPKDPSMGAIQFKSVLFSLWSSPPCTSISLSVFDVVRYSRCHFRDEGDDDDEEEEKEKEEEDELEERHVLNVLSRALKPHYSVGKCNPQETTHYFHPPAIITHSYHHPQLSSPTAIITPSYHHPQLSSPTGIITHSYHCPQLSSPIPRWWPLGVVTAVFCDVMASLFLLSATKSKTSSTACWPSRGLTGMAPLYHPYLYLSLPVRPPNRPKVPCDLFLKRPLAIVTTPLTVHSL</sequence>
<accession>A0A2T7PPN4</accession>
<evidence type="ECO:0000313" key="12">
    <source>
        <dbReference type="Proteomes" id="UP000245119"/>
    </source>
</evidence>
<dbReference type="Proteomes" id="UP000245119">
    <property type="component" value="Linkage Group LG2"/>
</dbReference>
<proteinExistence type="inferred from homology"/>
<comment type="caution">
    <text evidence="11">The sequence shown here is derived from an EMBL/GenBank/DDBJ whole genome shotgun (WGS) entry which is preliminary data.</text>
</comment>
<evidence type="ECO:0000256" key="7">
    <source>
        <dbReference type="ARBA" id="ARBA00022859"/>
    </source>
</evidence>
<gene>
    <name evidence="11" type="ORF">C0Q70_02340</name>
</gene>
<dbReference type="OrthoDB" id="2419613at2759"/>
<dbReference type="CDD" id="cd08544">
    <property type="entry name" value="Reeler"/>
    <property type="match status" value="1"/>
</dbReference>
<feature type="region of interest" description="Disordered" evidence="9">
    <location>
        <begin position="216"/>
        <end position="237"/>
    </location>
</feature>
<dbReference type="Pfam" id="PF02014">
    <property type="entry name" value="Reeler"/>
    <property type="match status" value="1"/>
</dbReference>
<dbReference type="InterPro" id="IPR002861">
    <property type="entry name" value="Reeler_dom"/>
</dbReference>
<keyword evidence="4" id="KW-0929">Antimicrobial</keyword>
<name>A0A2T7PPN4_POMCA</name>
<comment type="subcellular location">
    <subcellularLocation>
        <location evidence="1">Secreted</location>
    </subcellularLocation>
</comment>
<dbReference type="PANTHER" id="PTHR45828:SF9">
    <property type="entry name" value="CELL WALL INTEGRITY AND STRESS RESPONSE COMPONENT 4-LIKE-RELATED"/>
    <property type="match status" value="1"/>
</dbReference>
<feature type="compositionally biased region" description="Acidic residues" evidence="9">
    <location>
        <begin position="218"/>
        <end position="236"/>
    </location>
</feature>
<dbReference type="EMBL" id="PZQS01000002">
    <property type="protein sequence ID" value="PVD35378.1"/>
    <property type="molecule type" value="Genomic_DNA"/>
</dbReference>
<dbReference type="AlphaFoldDB" id="A0A2T7PPN4"/>
<evidence type="ECO:0000256" key="2">
    <source>
        <dbReference type="ARBA" id="ARBA00008501"/>
    </source>
</evidence>
<dbReference type="Gene3D" id="2.60.40.4060">
    <property type="entry name" value="Reeler domain"/>
    <property type="match status" value="1"/>
</dbReference>
<organism evidence="11 12">
    <name type="scientific">Pomacea canaliculata</name>
    <name type="common">Golden apple snail</name>
    <dbReference type="NCBI Taxonomy" id="400727"/>
    <lineage>
        <taxon>Eukaryota</taxon>
        <taxon>Metazoa</taxon>
        <taxon>Spiralia</taxon>
        <taxon>Lophotrochozoa</taxon>
        <taxon>Mollusca</taxon>
        <taxon>Gastropoda</taxon>
        <taxon>Caenogastropoda</taxon>
        <taxon>Architaenioglossa</taxon>
        <taxon>Ampullarioidea</taxon>
        <taxon>Ampullariidae</taxon>
        <taxon>Pomacea</taxon>
    </lineage>
</organism>
<dbReference type="GO" id="GO:0016020">
    <property type="term" value="C:membrane"/>
    <property type="evidence" value="ECO:0007669"/>
    <property type="project" value="TreeGrafter"/>
</dbReference>
<dbReference type="GO" id="GO:0005576">
    <property type="term" value="C:extracellular region"/>
    <property type="evidence" value="ECO:0007669"/>
    <property type="project" value="UniProtKB-SubCell"/>
</dbReference>
<keyword evidence="3" id="KW-0964">Secreted</keyword>
<evidence type="ECO:0000256" key="9">
    <source>
        <dbReference type="SAM" id="MobiDB-lite"/>
    </source>
</evidence>
<dbReference type="InterPro" id="IPR051237">
    <property type="entry name" value="Ferric-chelate_Red/DefProt"/>
</dbReference>
<dbReference type="GO" id="GO:0042742">
    <property type="term" value="P:defense response to bacterium"/>
    <property type="evidence" value="ECO:0007669"/>
    <property type="project" value="UniProtKB-KW"/>
</dbReference>
<evidence type="ECO:0000256" key="8">
    <source>
        <dbReference type="ARBA" id="ARBA00023022"/>
    </source>
</evidence>
<evidence type="ECO:0000313" key="11">
    <source>
        <dbReference type="EMBL" id="PVD35378.1"/>
    </source>
</evidence>
<keyword evidence="6" id="KW-0732">Signal</keyword>
<keyword evidence="7" id="KW-0391">Immunity</keyword>
<dbReference type="PANTHER" id="PTHR45828">
    <property type="entry name" value="CYTOCHROME B561/FERRIC REDUCTASE TRANSMEMBRANE"/>
    <property type="match status" value="1"/>
</dbReference>
<keyword evidence="5" id="KW-0399">Innate immunity</keyword>
<comment type="similarity">
    <text evidence="2">Belongs to the insect defense protein family.</text>
</comment>
<reference evidence="11 12" key="1">
    <citation type="submission" date="2018-04" db="EMBL/GenBank/DDBJ databases">
        <title>The genome of golden apple snail Pomacea canaliculata provides insight into stress tolerance and invasive adaptation.</title>
        <authorList>
            <person name="Liu C."/>
            <person name="Liu B."/>
            <person name="Ren Y."/>
            <person name="Zhang Y."/>
            <person name="Wang H."/>
            <person name="Li S."/>
            <person name="Jiang F."/>
            <person name="Yin L."/>
            <person name="Zhang G."/>
            <person name="Qian W."/>
            <person name="Fan W."/>
        </authorList>
    </citation>
    <scope>NUCLEOTIDE SEQUENCE [LARGE SCALE GENOMIC DNA]</scope>
    <source>
        <strain evidence="11">SZHN2017</strain>
        <tissue evidence="11">Muscle</tissue>
    </source>
</reference>
<evidence type="ECO:0000256" key="4">
    <source>
        <dbReference type="ARBA" id="ARBA00022529"/>
    </source>
</evidence>